<protein>
    <submittedName>
        <fullName evidence="2">Uncharacterized protein</fullName>
    </submittedName>
</protein>
<keyword evidence="1" id="KW-0472">Membrane</keyword>
<dbReference type="EMBL" id="MWPV01000008">
    <property type="protein sequence ID" value="OUL56003.1"/>
    <property type="molecule type" value="Genomic_DNA"/>
</dbReference>
<dbReference type="InterPro" id="IPR005625">
    <property type="entry name" value="PepSY-ass_TM"/>
</dbReference>
<feature type="transmembrane region" description="Helical" evidence="1">
    <location>
        <begin position="43"/>
        <end position="64"/>
    </location>
</feature>
<feature type="transmembrane region" description="Helical" evidence="1">
    <location>
        <begin position="213"/>
        <end position="234"/>
    </location>
</feature>
<dbReference type="AlphaFoldDB" id="A0A244CM07"/>
<organism evidence="2 3">
    <name type="scientific">Pseudoalteromonas ulvae</name>
    <dbReference type="NCBI Taxonomy" id="107327"/>
    <lineage>
        <taxon>Bacteria</taxon>
        <taxon>Pseudomonadati</taxon>
        <taxon>Pseudomonadota</taxon>
        <taxon>Gammaproteobacteria</taxon>
        <taxon>Alteromonadales</taxon>
        <taxon>Pseudoalteromonadaceae</taxon>
        <taxon>Pseudoalteromonas</taxon>
    </lineage>
</organism>
<evidence type="ECO:0000313" key="2">
    <source>
        <dbReference type="EMBL" id="OUL56003.1"/>
    </source>
</evidence>
<dbReference type="OrthoDB" id="5294804at2"/>
<sequence length="421" mass="47948">MIKTAAICALKGTITRYLKRNLNVSEYQVAGQHKNKKWLNHHWLGFQLSILLVLFLLSGVVAVLKAPLTAVFMPTQTQVPSDKPIPWTHLESELAKHYPRLQIYAVTLPKEPYLAAKATLMQAKSEHQGARKVEVFFDRATATILDEQHQENWLDKASRFHRNVTAQRSLSTWALVSAPLWLAVIIMSVYQYRHRLTRLWRVNNQHVSKTHAWLMAWLLPLSLMIALSASWFFAERILWQHNVAVYPNLPKSDGTVSDVALPLSDLMARVEQVAPDANIRFAGYPSSPTGTFSVLLQSSQPWVYYRAHQLHFNAFTGELIHVVLPDDVEGLAWWADLMRFIHYGETPWLMWMFALSGVVLAMAICFASWRYLSKIKRQAGVAVFLTVISLNGVVFGLAVYGLYQLSEDMPYRGWPVVSPVL</sequence>
<gene>
    <name evidence="2" type="ORF">B1199_20075</name>
</gene>
<accession>A0A244CM07</accession>
<feature type="transmembrane region" description="Helical" evidence="1">
    <location>
        <begin position="381"/>
        <end position="403"/>
    </location>
</feature>
<dbReference type="Proteomes" id="UP000194841">
    <property type="component" value="Unassembled WGS sequence"/>
</dbReference>
<feature type="transmembrane region" description="Helical" evidence="1">
    <location>
        <begin position="348"/>
        <end position="369"/>
    </location>
</feature>
<dbReference type="PANTHER" id="PTHR34219">
    <property type="entry name" value="IRON-REGULATED INNER MEMBRANE PROTEIN-RELATED"/>
    <property type="match status" value="1"/>
</dbReference>
<feature type="transmembrane region" description="Helical" evidence="1">
    <location>
        <begin position="170"/>
        <end position="192"/>
    </location>
</feature>
<comment type="caution">
    <text evidence="2">The sequence shown here is derived from an EMBL/GenBank/DDBJ whole genome shotgun (WGS) entry which is preliminary data.</text>
</comment>
<dbReference type="Pfam" id="PF03929">
    <property type="entry name" value="PepSY_TM"/>
    <property type="match status" value="1"/>
</dbReference>
<keyword evidence="1" id="KW-0812">Transmembrane</keyword>
<keyword evidence="1" id="KW-1133">Transmembrane helix</keyword>
<proteinExistence type="predicted"/>
<evidence type="ECO:0000313" key="3">
    <source>
        <dbReference type="Proteomes" id="UP000194841"/>
    </source>
</evidence>
<name>A0A244CM07_PSEDV</name>
<keyword evidence="3" id="KW-1185">Reference proteome</keyword>
<evidence type="ECO:0000256" key="1">
    <source>
        <dbReference type="SAM" id="Phobius"/>
    </source>
</evidence>
<reference evidence="2 3" key="1">
    <citation type="submission" date="2017-02" db="EMBL/GenBank/DDBJ databases">
        <title>Pseudoalteromonas ulvae TC14 Genome.</title>
        <authorList>
            <person name="Molmeret M."/>
        </authorList>
    </citation>
    <scope>NUCLEOTIDE SEQUENCE [LARGE SCALE GENOMIC DNA]</scope>
    <source>
        <strain evidence="2">TC14</strain>
    </source>
</reference>